<organism evidence="1 2">
    <name type="scientific">Amphibiibacter pelophylacis</name>
    <dbReference type="NCBI Taxonomy" id="1799477"/>
    <lineage>
        <taxon>Bacteria</taxon>
        <taxon>Pseudomonadati</taxon>
        <taxon>Pseudomonadota</taxon>
        <taxon>Betaproteobacteria</taxon>
        <taxon>Burkholderiales</taxon>
        <taxon>Sphaerotilaceae</taxon>
        <taxon>Amphibiibacter</taxon>
    </lineage>
</organism>
<evidence type="ECO:0000313" key="1">
    <source>
        <dbReference type="EMBL" id="MEJ7137410.1"/>
    </source>
</evidence>
<gene>
    <name evidence="1" type="primary">pqiB</name>
    <name evidence="1" type="ORF">RV045_03060</name>
</gene>
<evidence type="ECO:0000313" key="2">
    <source>
        <dbReference type="Proteomes" id="UP001364695"/>
    </source>
</evidence>
<dbReference type="Proteomes" id="UP001364695">
    <property type="component" value="Unassembled WGS sequence"/>
</dbReference>
<dbReference type="EMBL" id="JAWDIE010000003">
    <property type="protein sequence ID" value="MEJ7137410.1"/>
    <property type="molecule type" value="Genomic_DNA"/>
</dbReference>
<name>A0ACC6NZK2_9BURK</name>
<protein>
    <submittedName>
        <fullName evidence="1">Intermembrane transport protein PqiB</fullName>
    </submittedName>
</protein>
<reference evidence="1" key="1">
    <citation type="submission" date="2023-10" db="EMBL/GenBank/DDBJ databases">
        <title>Amphibacter perezi, gen. nov., sp. nov. a novel taxa of the family Comamonadaceae, class Betaproteobacteria isolated from the skin microbiota of Pelophylax perezi from different populations.</title>
        <authorList>
            <person name="Costa S."/>
            <person name="Proenca D.N."/>
            <person name="Lopes I."/>
            <person name="Morais P.V."/>
        </authorList>
    </citation>
    <scope>NUCLEOTIDE SEQUENCE</scope>
    <source>
        <strain evidence="1">SL12-8</strain>
    </source>
</reference>
<comment type="caution">
    <text evidence="1">The sequence shown here is derived from an EMBL/GenBank/DDBJ whole genome shotgun (WGS) entry which is preliminary data.</text>
</comment>
<proteinExistence type="predicted"/>
<accession>A0ACC6NZK2</accession>
<keyword evidence="2" id="KW-1185">Reference proteome</keyword>
<sequence length="579" mass="62149">MSDSRPPEAQTSDLSSAPDTPVAAPRRLSSIWLIPLLTLLVGGWFLFQQYRQTGPLLTLTAESAEGLQAGKTVIRNRDVTVGTVESVQLSPDLDQVIIQARLQPGMDKLLGADSVFWVVKPQIGREGISGLGTLLSGAYIGVQQGRSSKTQTRFALQSTPPRASVDAPGLRLDLTSATATGLNAGDPVLFRGFRVGTVEAREFDARAKLLHYQIFVQSPYEPLVTANTRFWLDSGVAFDMSSQGMRLEMGSLQTLATGGVSFDVPTGWGPGAPAASGAAYALYPNRGATDNGMYTDQHDFVLFFNQTIRGLQAGAPVEFRGIRLGTVAQAPLFVPPLQVGRSTAANYRIPVLVRIEPQRLRQTLEGQPALDVLDALRNASRLGVRASLKPGNLLTGNVYVDIDFMNRPQPWTGPTTFNGLPVLPTQSGGLVELQQKATDLLDKLNALPVEPVLRELQSTLADSRKTLDQASGSLRSATALMASVNEISRSPAVRELPQDVRNTLGELNRTLATLQPGGQTQVQLTASLQQLERSLRQLQPLLSTLGQKSNALILPPRATPDPVPLAPPVSSTPPSKDTP</sequence>